<dbReference type="AlphaFoldDB" id="A0A6C2U1H4"/>
<dbReference type="InterPro" id="IPR012336">
    <property type="entry name" value="Thioredoxin-like_fold"/>
</dbReference>
<keyword evidence="1 2" id="KW-0732">Signal</keyword>
<feature type="signal peptide" evidence="2">
    <location>
        <begin position="1"/>
        <end position="19"/>
    </location>
</feature>
<accession>A0A6C2U1H4</accession>
<feature type="chain" id="PRO_5025454398" evidence="2">
    <location>
        <begin position="20"/>
        <end position="150"/>
    </location>
</feature>
<dbReference type="PANTHER" id="PTHR15337:SF11">
    <property type="entry name" value="THIOREDOXIN DOMAIN-CONTAINING PROTEIN"/>
    <property type="match status" value="1"/>
</dbReference>
<evidence type="ECO:0000259" key="3">
    <source>
        <dbReference type="PROSITE" id="PS51352"/>
    </source>
</evidence>
<dbReference type="Gene3D" id="3.40.30.10">
    <property type="entry name" value="Glutaredoxin"/>
    <property type="match status" value="1"/>
</dbReference>
<dbReference type="EMBL" id="CAAHFG010000001">
    <property type="protein sequence ID" value="VGO13735.1"/>
    <property type="molecule type" value="Genomic_DNA"/>
</dbReference>
<keyword evidence="5" id="KW-1185">Reference proteome</keyword>
<gene>
    <name evidence="4" type="primary">dsbH_1</name>
    <name evidence="4" type="ORF">PDESU_02292</name>
</gene>
<dbReference type="InterPro" id="IPR036249">
    <property type="entry name" value="Thioredoxin-like_sf"/>
</dbReference>
<proteinExistence type="predicted"/>
<dbReference type="SUPFAM" id="SSF52833">
    <property type="entry name" value="Thioredoxin-like"/>
    <property type="match status" value="1"/>
</dbReference>
<dbReference type="InterPro" id="IPR051099">
    <property type="entry name" value="AGR/TXD"/>
</dbReference>
<organism evidence="4 5">
    <name type="scientific">Pontiella desulfatans</name>
    <dbReference type="NCBI Taxonomy" id="2750659"/>
    <lineage>
        <taxon>Bacteria</taxon>
        <taxon>Pseudomonadati</taxon>
        <taxon>Kiritimatiellota</taxon>
        <taxon>Kiritimatiellia</taxon>
        <taxon>Kiritimatiellales</taxon>
        <taxon>Pontiellaceae</taxon>
        <taxon>Pontiella</taxon>
    </lineage>
</organism>
<evidence type="ECO:0000313" key="4">
    <source>
        <dbReference type="EMBL" id="VGO13735.1"/>
    </source>
</evidence>
<dbReference type="Proteomes" id="UP000366872">
    <property type="component" value="Unassembled WGS sequence"/>
</dbReference>
<reference evidence="4 5" key="1">
    <citation type="submission" date="2019-04" db="EMBL/GenBank/DDBJ databases">
        <authorList>
            <person name="Van Vliet M D."/>
        </authorList>
    </citation>
    <scope>NUCLEOTIDE SEQUENCE [LARGE SCALE GENOMIC DNA]</scope>
    <source>
        <strain evidence="4 5">F1</strain>
    </source>
</reference>
<evidence type="ECO:0000313" key="5">
    <source>
        <dbReference type="Proteomes" id="UP000366872"/>
    </source>
</evidence>
<evidence type="ECO:0000256" key="2">
    <source>
        <dbReference type="SAM" id="SignalP"/>
    </source>
</evidence>
<dbReference type="RefSeq" id="WP_222847154.1">
    <property type="nucleotide sequence ID" value="NZ_CAAHFG010000001.1"/>
</dbReference>
<dbReference type="PROSITE" id="PS51352">
    <property type="entry name" value="THIOREDOXIN_2"/>
    <property type="match status" value="1"/>
</dbReference>
<dbReference type="InterPro" id="IPR013766">
    <property type="entry name" value="Thioredoxin_domain"/>
</dbReference>
<protein>
    <submittedName>
        <fullName evidence="4">Disulfide bond reductase DsbH</fullName>
    </submittedName>
</protein>
<name>A0A6C2U1H4_PONDE</name>
<dbReference type="Pfam" id="PF13098">
    <property type="entry name" value="Thioredoxin_2"/>
    <property type="match status" value="1"/>
</dbReference>
<sequence>MKKWLMVIAAVAISAGAFAADGWMTDFEKAKELAKEQKRHILIDFSGSDWCGWCIKLDKEVFSKQAFKDYAKDNLVLVLADFPRDKSKQSSALQKQNEELSKKFGVRGFPTVFILGPDGETVAKTGYQAGGPEAYVTHVKKLIADVKPEK</sequence>
<feature type="domain" description="Thioredoxin" evidence="3">
    <location>
        <begin position="6"/>
        <end position="144"/>
    </location>
</feature>
<evidence type="ECO:0000256" key="1">
    <source>
        <dbReference type="ARBA" id="ARBA00022729"/>
    </source>
</evidence>
<dbReference type="PANTHER" id="PTHR15337">
    <property type="entry name" value="ANTERIOR GRADIENT PROTEIN-RELATED"/>
    <property type="match status" value="1"/>
</dbReference>